<evidence type="ECO:0000313" key="8">
    <source>
        <dbReference type="Proteomes" id="UP001182247"/>
    </source>
</evidence>
<proteinExistence type="inferred from homology"/>
<evidence type="ECO:0000256" key="4">
    <source>
        <dbReference type="ARBA" id="ARBA00022989"/>
    </source>
</evidence>
<dbReference type="PANTHER" id="PTHR43302">
    <property type="entry name" value="TRANSPORTER ARSB-RELATED"/>
    <property type="match status" value="1"/>
</dbReference>
<gene>
    <name evidence="7" type="ORF">OSC06_10210</name>
</gene>
<feature type="transmembrane region" description="Helical" evidence="6">
    <location>
        <begin position="91"/>
        <end position="109"/>
    </location>
</feature>
<name>A0AAE4FEG4_MORMO</name>
<dbReference type="GO" id="GO:0042960">
    <property type="term" value="F:antimonite secondary active transmembrane transporter activity"/>
    <property type="evidence" value="ECO:0007669"/>
    <property type="project" value="TreeGrafter"/>
</dbReference>
<dbReference type="NCBIfam" id="TIGR00935">
    <property type="entry name" value="2a45"/>
    <property type="match status" value="1"/>
</dbReference>
<protein>
    <recommendedName>
        <fullName evidence="6">Arsenical pump membrane protein</fullName>
    </recommendedName>
</protein>
<evidence type="ECO:0000256" key="5">
    <source>
        <dbReference type="ARBA" id="ARBA00023136"/>
    </source>
</evidence>
<dbReference type="GO" id="GO:0046685">
    <property type="term" value="P:response to arsenic-containing substance"/>
    <property type="evidence" value="ECO:0007669"/>
    <property type="project" value="UniProtKB-KW"/>
</dbReference>
<dbReference type="EMBL" id="JAPKIY010000015">
    <property type="protein sequence ID" value="MDS0898344.1"/>
    <property type="molecule type" value="Genomic_DNA"/>
</dbReference>
<keyword evidence="4 6" id="KW-1133">Transmembrane helix</keyword>
<comment type="subcellular location">
    <subcellularLocation>
        <location evidence="1 6">Cell membrane</location>
        <topology evidence="1 6">Multi-pass membrane protein</topology>
    </subcellularLocation>
</comment>
<dbReference type="Pfam" id="PF02040">
    <property type="entry name" value="ArsB"/>
    <property type="match status" value="1"/>
</dbReference>
<comment type="function">
    <text evidence="6">Involved in arsenical resistance. Thought to form the channel of an arsenite pump.</text>
</comment>
<keyword evidence="5 6" id="KW-0472">Membrane</keyword>
<dbReference type="GO" id="GO:0005886">
    <property type="term" value="C:plasma membrane"/>
    <property type="evidence" value="ECO:0007669"/>
    <property type="project" value="UniProtKB-SubCell"/>
</dbReference>
<feature type="transmembrane region" description="Helical" evidence="6">
    <location>
        <begin position="176"/>
        <end position="198"/>
    </location>
</feature>
<feature type="transmembrane region" description="Helical" evidence="6">
    <location>
        <begin position="138"/>
        <end position="156"/>
    </location>
</feature>
<feature type="transmembrane region" description="Helical" evidence="6">
    <location>
        <begin position="115"/>
        <end position="131"/>
    </location>
</feature>
<keyword evidence="6" id="KW-0813">Transport</keyword>
<comment type="similarity">
    <text evidence="6">Belongs to the ArsB family.</text>
</comment>
<feature type="transmembrane region" description="Helical" evidence="6">
    <location>
        <begin position="246"/>
        <end position="266"/>
    </location>
</feature>
<keyword evidence="6" id="KW-0059">Arsenical resistance</keyword>
<comment type="caution">
    <text evidence="6">Lacks conserved residue(s) required for the propagation of feature annotation.</text>
</comment>
<sequence>MFIAAFIFILTITFVIWQPKGLGIGWSATAGAVLALIFGVISFQDIPIVWNIVWNATATFVAVIIISLLLDESGFFEWAALHVAKWGGGKGKLLFSYIVLLGATVAALFANDGAALILTPIVIAMLLALGFNKGTTLAFVMAAGFIADTASLPLIVSNLVNIVSADFFNIGFTEYASIMVPVDIAAIIATLAMLHWFFRKDIPKQYDVTKLSEPTLAIKDMTTFKTGWLVLVLLLIGFFVLEPLGIPISAIAAIGALILWMIAARGHTINTKKVLRGAPWQIVIFSLGMYLVVYGLRNAGLTDYLSETLNYLADKGLWVATIGTGFITAFLSSIMNNMPTVLIGALSIEGSEASGLIQQAMVYANVIGADLGPKITPIGSLATLLWLHVLSQKNMTITWGYYFKTGIIMTIPVLIVTLVALVLRLSLLN</sequence>
<dbReference type="PRINTS" id="PR00758">
    <property type="entry name" value="ARSENICPUMP"/>
</dbReference>
<dbReference type="CDD" id="cd01118">
    <property type="entry name" value="ArsB_permease"/>
    <property type="match status" value="1"/>
</dbReference>
<dbReference type="NCBIfam" id="NF011980">
    <property type="entry name" value="PRK15445.1"/>
    <property type="match status" value="1"/>
</dbReference>
<evidence type="ECO:0000256" key="2">
    <source>
        <dbReference type="ARBA" id="ARBA00022475"/>
    </source>
</evidence>
<accession>A0AAE4FEG4</accession>
<feature type="transmembrane region" description="Helical" evidence="6">
    <location>
        <begin position="51"/>
        <end position="70"/>
    </location>
</feature>
<dbReference type="RefSeq" id="WP_032098356.1">
    <property type="nucleotide sequence ID" value="NZ_CAXOML010000003.1"/>
</dbReference>
<dbReference type="InterPro" id="IPR000802">
    <property type="entry name" value="Arsenical_pump_ArsB"/>
</dbReference>
<reference evidence="7" key="1">
    <citation type="submission" date="2023-02" db="EMBL/GenBank/DDBJ databases">
        <title>Detection, antimicrobial susceptibility and genomic characterization of NDM-producing species of Morganellaceae, Yersiniaceae, and Enterobacteriaceae other than Klebsiella.</title>
        <authorList>
            <person name="Camargo C.H."/>
            <person name="Sacchi C.T."/>
            <person name="Campos K.R."/>
        </authorList>
    </citation>
    <scope>NUCLEOTIDE SEQUENCE</scope>
    <source>
        <strain evidence="7">1189_21</strain>
    </source>
</reference>
<keyword evidence="2" id="KW-1003">Cell membrane</keyword>
<feature type="transmembrane region" description="Helical" evidence="6">
    <location>
        <begin position="278"/>
        <end position="296"/>
    </location>
</feature>
<dbReference type="AlphaFoldDB" id="A0AAE4FEG4"/>
<evidence type="ECO:0000313" key="7">
    <source>
        <dbReference type="EMBL" id="MDS0898344.1"/>
    </source>
</evidence>
<dbReference type="PANTHER" id="PTHR43302:SF5">
    <property type="entry name" value="TRANSPORTER ARSB-RELATED"/>
    <property type="match status" value="1"/>
</dbReference>
<comment type="caution">
    <text evidence="7">The sequence shown here is derived from an EMBL/GenBank/DDBJ whole genome shotgun (WGS) entry which is preliminary data.</text>
</comment>
<evidence type="ECO:0000256" key="6">
    <source>
        <dbReference type="RuleBase" id="RU004993"/>
    </source>
</evidence>
<evidence type="ECO:0000256" key="1">
    <source>
        <dbReference type="ARBA" id="ARBA00004651"/>
    </source>
</evidence>
<keyword evidence="3 6" id="KW-0812">Transmembrane</keyword>
<feature type="transmembrane region" description="Helical" evidence="6">
    <location>
        <begin position="316"/>
        <end position="334"/>
    </location>
</feature>
<feature type="transmembrane region" description="Helical" evidence="6">
    <location>
        <begin position="401"/>
        <end position="423"/>
    </location>
</feature>
<dbReference type="Proteomes" id="UP001182247">
    <property type="component" value="Unassembled WGS sequence"/>
</dbReference>
<organism evidence="7 8">
    <name type="scientific">Morganella morganii</name>
    <name type="common">Proteus morganii</name>
    <dbReference type="NCBI Taxonomy" id="582"/>
    <lineage>
        <taxon>Bacteria</taxon>
        <taxon>Pseudomonadati</taxon>
        <taxon>Pseudomonadota</taxon>
        <taxon>Gammaproteobacteria</taxon>
        <taxon>Enterobacterales</taxon>
        <taxon>Morganellaceae</taxon>
        <taxon>Morganella</taxon>
    </lineage>
</organism>
<evidence type="ECO:0000256" key="3">
    <source>
        <dbReference type="ARBA" id="ARBA00022692"/>
    </source>
</evidence>
<dbReference type="GO" id="GO:0008490">
    <property type="term" value="F:arsenite secondary active transmembrane transporter activity"/>
    <property type="evidence" value="ECO:0007669"/>
    <property type="project" value="TreeGrafter"/>
</dbReference>